<organism evidence="5 6">
    <name type="scientific">Olea europaea subsp. europaea</name>
    <dbReference type="NCBI Taxonomy" id="158383"/>
    <lineage>
        <taxon>Eukaryota</taxon>
        <taxon>Viridiplantae</taxon>
        <taxon>Streptophyta</taxon>
        <taxon>Embryophyta</taxon>
        <taxon>Tracheophyta</taxon>
        <taxon>Spermatophyta</taxon>
        <taxon>Magnoliopsida</taxon>
        <taxon>eudicotyledons</taxon>
        <taxon>Gunneridae</taxon>
        <taxon>Pentapetalae</taxon>
        <taxon>asterids</taxon>
        <taxon>lamiids</taxon>
        <taxon>Lamiales</taxon>
        <taxon>Oleaceae</taxon>
        <taxon>Oleeae</taxon>
        <taxon>Olea</taxon>
    </lineage>
</organism>
<evidence type="ECO:0000259" key="4">
    <source>
        <dbReference type="Pfam" id="PF07687"/>
    </source>
</evidence>
<dbReference type="FunFam" id="3.30.70.360:FF:000001">
    <property type="entry name" value="N-acetyldiaminopimelate deacetylase"/>
    <property type="match status" value="1"/>
</dbReference>
<dbReference type="PANTHER" id="PTHR11014">
    <property type="entry name" value="PEPTIDASE M20 FAMILY MEMBER"/>
    <property type="match status" value="1"/>
</dbReference>
<feature type="domain" description="Peptidase M20 dimerisation" evidence="4">
    <location>
        <begin position="46"/>
        <end position="130"/>
    </location>
</feature>
<proteinExistence type="inferred from homology"/>
<sequence>MIDAGALENVYAIFGLHVASLVPLAVVESRSGLLAGSGIFFEAVISGHAAIPQHSIDPILTASNVIVSLQHPVSLEADPLDSQVDTVAKIQGGDAFNVIPDSVTIGGTFRAFSKERLIQLKQQIEEKVASNVFGTDGVKDTQPLMGSEDFAYFQDLIPGYFFLRMKDDSMKHNPLPTFTAFCEDGLTYEAAMHALLVVRYPLERQIEPHVLTGDSKDEL</sequence>
<dbReference type="InterPro" id="IPR017439">
    <property type="entry name" value="Amidohydrolase"/>
</dbReference>
<dbReference type="InterPro" id="IPR036264">
    <property type="entry name" value="Bact_exopeptidase_dim_dom"/>
</dbReference>
<dbReference type="AlphaFoldDB" id="A0A8S0SVI0"/>
<keyword evidence="2" id="KW-0378">Hydrolase</keyword>
<protein>
    <recommendedName>
        <fullName evidence="4">Peptidase M20 dimerisation domain-containing protein</fullName>
    </recommendedName>
</protein>
<accession>A0A8S0SVI0</accession>
<comment type="caution">
    <text evidence="5">The sequence shown here is derived from an EMBL/GenBank/DDBJ whole genome shotgun (WGS) entry which is preliminary data.</text>
</comment>
<dbReference type="Gramene" id="OE9A083901T1">
    <property type="protein sequence ID" value="OE9A083901C1"/>
    <property type="gene ID" value="OE9A083901"/>
</dbReference>
<dbReference type="Gene3D" id="3.30.70.360">
    <property type="match status" value="1"/>
</dbReference>
<comment type="similarity">
    <text evidence="1">Belongs to the peptidase M20 family.</text>
</comment>
<evidence type="ECO:0000313" key="6">
    <source>
        <dbReference type="Proteomes" id="UP000594638"/>
    </source>
</evidence>
<evidence type="ECO:0000256" key="3">
    <source>
        <dbReference type="ARBA" id="ARBA00023211"/>
    </source>
</evidence>
<dbReference type="PANTHER" id="PTHR11014:SF55">
    <property type="entry name" value="IAA-AMINO ACID HYDROLASE ILR1-LIKE 4"/>
    <property type="match status" value="1"/>
</dbReference>
<dbReference type="GO" id="GO:0009850">
    <property type="term" value="P:auxin metabolic process"/>
    <property type="evidence" value="ECO:0007669"/>
    <property type="project" value="TreeGrafter"/>
</dbReference>
<dbReference type="GO" id="GO:0010179">
    <property type="term" value="F:IAA-Ala conjugate hydrolase activity"/>
    <property type="evidence" value="ECO:0007669"/>
    <property type="project" value="TreeGrafter"/>
</dbReference>
<dbReference type="EMBL" id="CACTIH010005505">
    <property type="protein sequence ID" value="CAA2995652.1"/>
    <property type="molecule type" value="Genomic_DNA"/>
</dbReference>
<evidence type="ECO:0000313" key="5">
    <source>
        <dbReference type="EMBL" id="CAA2995652.1"/>
    </source>
</evidence>
<evidence type="ECO:0000256" key="2">
    <source>
        <dbReference type="ARBA" id="ARBA00022801"/>
    </source>
</evidence>
<dbReference type="SUPFAM" id="SSF53187">
    <property type="entry name" value="Zn-dependent exopeptidases"/>
    <property type="match status" value="1"/>
</dbReference>
<dbReference type="Pfam" id="PF07687">
    <property type="entry name" value="M20_dimer"/>
    <property type="match status" value="1"/>
</dbReference>
<reference evidence="5 6" key="1">
    <citation type="submission" date="2019-12" db="EMBL/GenBank/DDBJ databases">
        <authorList>
            <person name="Alioto T."/>
            <person name="Alioto T."/>
            <person name="Gomez Garrido J."/>
        </authorList>
    </citation>
    <scope>NUCLEOTIDE SEQUENCE [LARGE SCALE GENOMIC DNA]</scope>
</reference>
<keyword evidence="6" id="KW-1185">Reference proteome</keyword>
<dbReference type="Proteomes" id="UP000594638">
    <property type="component" value="Unassembled WGS sequence"/>
</dbReference>
<dbReference type="SUPFAM" id="SSF55031">
    <property type="entry name" value="Bacterial exopeptidase dimerisation domain"/>
    <property type="match status" value="1"/>
</dbReference>
<evidence type="ECO:0000256" key="1">
    <source>
        <dbReference type="ARBA" id="ARBA00006153"/>
    </source>
</evidence>
<dbReference type="OrthoDB" id="6119954at2759"/>
<name>A0A8S0SVI0_OLEEU</name>
<gene>
    <name evidence="5" type="ORF">OLEA9_A083901</name>
</gene>
<dbReference type="GO" id="GO:0005783">
    <property type="term" value="C:endoplasmic reticulum"/>
    <property type="evidence" value="ECO:0007669"/>
    <property type="project" value="TreeGrafter"/>
</dbReference>
<dbReference type="InterPro" id="IPR011650">
    <property type="entry name" value="Peptidase_M20_dimer"/>
</dbReference>
<keyword evidence="3" id="KW-0464">Manganese</keyword>